<keyword evidence="2" id="KW-0472">Membrane</keyword>
<comment type="caution">
    <text evidence="3">The sequence shown here is derived from an EMBL/GenBank/DDBJ whole genome shotgun (WGS) entry which is preliminary data.</text>
</comment>
<dbReference type="Proteomes" id="UP001556367">
    <property type="component" value="Unassembled WGS sequence"/>
</dbReference>
<gene>
    <name evidence="3" type="ORF">HGRIS_000818</name>
</gene>
<evidence type="ECO:0000313" key="3">
    <source>
        <dbReference type="EMBL" id="KAL0945315.1"/>
    </source>
</evidence>
<protein>
    <submittedName>
        <fullName evidence="3">Uncharacterized protein</fullName>
    </submittedName>
</protein>
<keyword evidence="2" id="KW-1133">Transmembrane helix</keyword>
<keyword evidence="4" id="KW-1185">Reference proteome</keyword>
<dbReference type="Gene3D" id="2.60.20.10">
    <property type="entry name" value="Crystallins"/>
    <property type="match status" value="1"/>
</dbReference>
<evidence type="ECO:0000256" key="1">
    <source>
        <dbReference type="SAM" id="MobiDB-lite"/>
    </source>
</evidence>
<name>A0ABR3IPU6_9AGAR</name>
<reference evidence="4" key="1">
    <citation type="submission" date="2024-06" db="EMBL/GenBank/DDBJ databases">
        <title>Multi-omics analyses provide insights into the biosynthesis of the anticancer antibiotic pleurotin in Hohenbuehelia grisea.</title>
        <authorList>
            <person name="Weaver J.A."/>
            <person name="Alberti F."/>
        </authorList>
    </citation>
    <scope>NUCLEOTIDE SEQUENCE [LARGE SCALE GENOMIC DNA]</scope>
    <source>
        <strain evidence="4">T-177</strain>
    </source>
</reference>
<organism evidence="3 4">
    <name type="scientific">Hohenbuehelia grisea</name>
    <dbReference type="NCBI Taxonomy" id="104357"/>
    <lineage>
        <taxon>Eukaryota</taxon>
        <taxon>Fungi</taxon>
        <taxon>Dikarya</taxon>
        <taxon>Basidiomycota</taxon>
        <taxon>Agaricomycotina</taxon>
        <taxon>Agaricomycetes</taxon>
        <taxon>Agaricomycetidae</taxon>
        <taxon>Agaricales</taxon>
        <taxon>Pleurotineae</taxon>
        <taxon>Pleurotaceae</taxon>
        <taxon>Hohenbuehelia</taxon>
    </lineage>
</organism>
<keyword evidence="2" id="KW-0812">Transmembrane</keyword>
<evidence type="ECO:0000313" key="4">
    <source>
        <dbReference type="Proteomes" id="UP001556367"/>
    </source>
</evidence>
<feature type="region of interest" description="Disordered" evidence="1">
    <location>
        <begin position="1"/>
        <end position="31"/>
    </location>
</feature>
<evidence type="ECO:0000256" key="2">
    <source>
        <dbReference type="SAM" id="Phobius"/>
    </source>
</evidence>
<dbReference type="EMBL" id="JASNQZ010000018">
    <property type="protein sequence ID" value="KAL0945315.1"/>
    <property type="molecule type" value="Genomic_DNA"/>
</dbReference>
<feature type="transmembrane region" description="Helical" evidence="2">
    <location>
        <begin position="42"/>
        <end position="64"/>
    </location>
</feature>
<sequence>MSLHSPARPRTPPSPRSLGATSLTSGGHREKGRPHIYKCAPLLLKSIAALFLLVVTFASASPVLEARQKGQVSFYTEPNFKMIQSWGSPGSCQNFDKKDNQFMNDQMSSFKIHWGECTFLKDFDCQRGIEVLSLTWKGESTNLKIIGGSGWDNVISSYQCI</sequence>
<accession>A0ABR3IPU6</accession>
<proteinExistence type="predicted"/>